<organism evidence="1 2">
    <name type="scientific">Toxoplasma gondii RUB</name>
    <dbReference type="NCBI Taxonomy" id="935652"/>
    <lineage>
        <taxon>Eukaryota</taxon>
        <taxon>Sar</taxon>
        <taxon>Alveolata</taxon>
        <taxon>Apicomplexa</taxon>
        <taxon>Conoidasida</taxon>
        <taxon>Coccidia</taxon>
        <taxon>Eucoccidiorida</taxon>
        <taxon>Eimeriorina</taxon>
        <taxon>Sarcocystidae</taxon>
        <taxon>Toxoplasma</taxon>
    </lineage>
</organism>
<comment type="caution">
    <text evidence="1">The sequence shown here is derived from an EMBL/GenBank/DDBJ whole genome shotgun (WGS) entry which is preliminary data.</text>
</comment>
<gene>
    <name evidence="1" type="ORF">TGRUB_308030B</name>
</gene>
<evidence type="ECO:0000313" key="1">
    <source>
        <dbReference type="EMBL" id="KFG56849.1"/>
    </source>
</evidence>
<protein>
    <recommendedName>
        <fullName evidence="3">RAP domain-containing protein</fullName>
    </recommendedName>
</protein>
<feature type="non-terminal residue" evidence="1">
    <location>
        <position position="1"/>
    </location>
</feature>
<name>A0A086LJN1_TOXGO</name>
<dbReference type="EMBL" id="AFYV02003032">
    <property type="protein sequence ID" value="KFG56849.1"/>
    <property type="molecule type" value="Genomic_DNA"/>
</dbReference>
<dbReference type="Proteomes" id="UP000028834">
    <property type="component" value="Unassembled WGS sequence"/>
</dbReference>
<accession>A0A086LJN1</accession>
<proteinExistence type="predicted"/>
<reference evidence="1 2" key="1">
    <citation type="submission" date="2014-05" db="EMBL/GenBank/DDBJ databases">
        <authorList>
            <person name="Sibley D."/>
            <person name="Venepally P."/>
            <person name="Karamycheva S."/>
            <person name="Hadjithomas M."/>
            <person name="Khan A."/>
            <person name="Brunk B."/>
            <person name="Roos D."/>
            <person name="Caler E."/>
            <person name="Lorenzi H."/>
        </authorList>
    </citation>
    <scope>NUCLEOTIDE SEQUENCE [LARGE SCALE GENOMIC DNA]</scope>
    <source>
        <strain evidence="1 2">RUB</strain>
    </source>
</reference>
<dbReference type="AlphaFoldDB" id="A0A086LJN1"/>
<sequence>DGTYRRAVRRVNASLIPLKLMEARLRIFRRNIYQTFSPALAAWLRTIREAPLKLTSFLPPVDQAHVNAPLLAGLADLMAHFPSGVACLHPHLQGPFLLEAASPATQTFLEWDRPWLFCPTFKQFESRVYTEMKRRCLSEEGWKLISVSVEEFLSRPLSDRRRWLLAQLKRHLLGEAEAARFGTEEWQEG</sequence>
<evidence type="ECO:0008006" key="3">
    <source>
        <dbReference type="Google" id="ProtNLM"/>
    </source>
</evidence>
<dbReference type="VEuPathDB" id="ToxoDB:TGRUB_308030B"/>
<evidence type="ECO:0000313" key="2">
    <source>
        <dbReference type="Proteomes" id="UP000028834"/>
    </source>
</evidence>